<evidence type="ECO:0000313" key="4">
    <source>
        <dbReference type="Proteomes" id="UP000294555"/>
    </source>
</evidence>
<dbReference type="InterPro" id="IPR014347">
    <property type="entry name" value="Tautomerase/MIF_sf"/>
</dbReference>
<name>A0A4V2Q2A2_9GAMM</name>
<dbReference type="EMBL" id="SJOI01000001">
    <property type="protein sequence ID" value="TCL02118.1"/>
    <property type="molecule type" value="Genomic_DNA"/>
</dbReference>
<dbReference type="AlphaFoldDB" id="A0A4V2Q2A2"/>
<reference evidence="3 4" key="1">
    <citation type="submission" date="2019-02" db="EMBL/GenBank/DDBJ databases">
        <title>Investigation of anaerobic lignin degradation for improved lignocellulosic biofuels.</title>
        <authorList>
            <person name="Deangelis K."/>
        </authorList>
    </citation>
    <scope>NUCLEOTIDE SEQUENCE [LARGE SCALE GENOMIC DNA]</scope>
    <source>
        <strain evidence="3 4">159R</strain>
    </source>
</reference>
<dbReference type="Pfam" id="PF01361">
    <property type="entry name" value="Tautomerase"/>
    <property type="match status" value="1"/>
</dbReference>
<evidence type="ECO:0000259" key="2">
    <source>
        <dbReference type="Pfam" id="PF01361"/>
    </source>
</evidence>
<dbReference type="RefSeq" id="WP_132921094.1">
    <property type="nucleotide sequence ID" value="NZ_SJOI01000001.1"/>
</dbReference>
<dbReference type="Gene3D" id="3.30.429.10">
    <property type="entry name" value="Macrophage Migration Inhibitory Factor"/>
    <property type="match status" value="1"/>
</dbReference>
<proteinExistence type="predicted"/>
<sequence length="70" mass="7548">MPVVHISFVEGRSDDVIKTCLKSVARAVHESTGAPLESIRVYATVVPATHWAVGDRTKDEMQPVTGGNTK</sequence>
<protein>
    <submittedName>
        <fullName evidence="3">4-oxalocrotonate tautomerase</fullName>
    </submittedName>
</protein>
<dbReference type="OrthoDB" id="9799841at2"/>
<evidence type="ECO:0000313" key="3">
    <source>
        <dbReference type="EMBL" id="TCL02118.1"/>
    </source>
</evidence>
<gene>
    <name evidence="3" type="ORF">EZJ58_0112</name>
</gene>
<evidence type="ECO:0000256" key="1">
    <source>
        <dbReference type="ARBA" id="ARBA00023235"/>
    </source>
</evidence>
<comment type="caution">
    <text evidence="3">The sequence shown here is derived from an EMBL/GenBank/DDBJ whole genome shotgun (WGS) entry which is preliminary data.</text>
</comment>
<dbReference type="InterPro" id="IPR004370">
    <property type="entry name" value="4-OT-like_dom"/>
</dbReference>
<dbReference type="Proteomes" id="UP000294555">
    <property type="component" value="Unassembled WGS sequence"/>
</dbReference>
<dbReference type="SUPFAM" id="SSF55331">
    <property type="entry name" value="Tautomerase/MIF"/>
    <property type="match status" value="1"/>
</dbReference>
<dbReference type="GO" id="GO:0016853">
    <property type="term" value="F:isomerase activity"/>
    <property type="evidence" value="ECO:0007669"/>
    <property type="project" value="UniProtKB-KW"/>
</dbReference>
<organism evidence="3 4">
    <name type="scientific">Sodalis ligni</name>
    <dbReference type="NCBI Taxonomy" id="2697027"/>
    <lineage>
        <taxon>Bacteria</taxon>
        <taxon>Pseudomonadati</taxon>
        <taxon>Pseudomonadota</taxon>
        <taxon>Gammaproteobacteria</taxon>
        <taxon>Enterobacterales</taxon>
        <taxon>Bruguierivoracaceae</taxon>
        <taxon>Sodalis</taxon>
    </lineage>
</organism>
<keyword evidence="4" id="KW-1185">Reference proteome</keyword>
<feature type="domain" description="4-oxalocrotonate tautomerase-like" evidence="2">
    <location>
        <begin position="2"/>
        <end position="57"/>
    </location>
</feature>
<keyword evidence="1" id="KW-0413">Isomerase</keyword>
<accession>A0A4V2Q2A2</accession>